<dbReference type="EMBL" id="KB405089">
    <property type="protein sequence ID" value="EMF53818.1"/>
    <property type="molecule type" value="Genomic_DNA"/>
</dbReference>
<dbReference type="AlphaFoldDB" id="M3EXD2"/>
<sequence>METGTRRWRIRQLLHALLTHHGQEIAPTRCSTVQSSSAACSTVLVEGLGVVRTW</sequence>
<gene>
    <name evidence="1" type="ORF">SBD_5362</name>
</gene>
<accession>M3EXD2</accession>
<evidence type="ECO:0000313" key="2">
    <source>
        <dbReference type="Proteomes" id="UP000030760"/>
    </source>
</evidence>
<protein>
    <submittedName>
        <fullName evidence="1">Uncharacterized protein</fullName>
    </submittedName>
</protein>
<organism evidence="1 2">
    <name type="scientific">Streptomyces bottropensis ATCC 25435</name>
    <dbReference type="NCBI Taxonomy" id="1054862"/>
    <lineage>
        <taxon>Bacteria</taxon>
        <taxon>Bacillati</taxon>
        <taxon>Actinomycetota</taxon>
        <taxon>Actinomycetes</taxon>
        <taxon>Kitasatosporales</taxon>
        <taxon>Streptomycetaceae</taxon>
        <taxon>Streptomyces</taxon>
    </lineage>
</organism>
<reference evidence="2" key="1">
    <citation type="journal article" date="2013" name="Genome Announc.">
        <title>Draft Genome Sequence of Streptomyces bottropensis ATCC 25435, a Bottromycin-Producing Actinomycete.</title>
        <authorList>
            <person name="Zhang H."/>
            <person name="Zhou W."/>
            <person name="Zhuang Y."/>
            <person name="Liang X."/>
            <person name="Liu T."/>
        </authorList>
    </citation>
    <scope>NUCLEOTIDE SEQUENCE [LARGE SCALE GENOMIC DNA]</scope>
    <source>
        <strain evidence="2">ATCC 25435</strain>
    </source>
</reference>
<dbReference type="Proteomes" id="UP000030760">
    <property type="component" value="Unassembled WGS sequence"/>
</dbReference>
<name>M3EXD2_9ACTN</name>
<proteinExistence type="predicted"/>
<evidence type="ECO:0000313" key="1">
    <source>
        <dbReference type="EMBL" id="EMF53818.1"/>
    </source>
</evidence>